<evidence type="ECO:0000313" key="2">
    <source>
        <dbReference type="EMBL" id="MFD1946063.1"/>
    </source>
</evidence>
<keyword evidence="3" id="KW-1185">Reference proteome</keyword>
<dbReference type="EMBL" id="JBHUGD010000003">
    <property type="protein sequence ID" value="MFD1946063.1"/>
    <property type="molecule type" value="Genomic_DNA"/>
</dbReference>
<dbReference type="Proteomes" id="UP001597351">
    <property type="component" value="Unassembled WGS sequence"/>
</dbReference>
<gene>
    <name evidence="2" type="ORF">ACFSDE_04625</name>
</gene>
<evidence type="ECO:0000313" key="3">
    <source>
        <dbReference type="Proteomes" id="UP001597351"/>
    </source>
</evidence>
<name>A0ABW4TI68_9ACTN</name>
<accession>A0ABW4TI68</accession>
<sequence length="92" mass="9694">MSSTIYTIGTALGRARDHEVVVSVLVGGHWIDGLVNEVDGHGVVLTGSDSGHHVVRIGDISAVRVHAEQPLDDPEPEPWAPFEAPAPLVKVG</sequence>
<dbReference type="RefSeq" id="WP_343915972.1">
    <property type="nucleotide sequence ID" value="NZ_BAAAJT010000002.1"/>
</dbReference>
<evidence type="ECO:0000256" key="1">
    <source>
        <dbReference type="SAM" id="MobiDB-lite"/>
    </source>
</evidence>
<feature type="compositionally biased region" description="Low complexity" evidence="1">
    <location>
        <begin position="80"/>
        <end position="92"/>
    </location>
</feature>
<comment type="caution">
    <text evidence="2">The sequence shown here is derived from an EMBL/GenBank/DDBJ whole genome shotgun (WGS) entry which is preliminary data.</text>
</comment>
<proteinExistence type="predicted"/>
<feature type="region of interest" description="Disordered" evidence="1">
    <location>
        <begin position="69"/>
        <end position="92"/>
    </location>
</feature>
<protein>
    <submittedName>
        <fullName evidence="2">Uncharacterized protein</fullName>
    </submittedName>
</protein>
<organism evidence="2 3">
    <name type="scientific">Nocardioides aestuarii</name>
    <dbReference type="NCBI Taxonomy" id="252231"/>
    <lineage>
        <taxon>Bacteria</taxon>
        <taxon>Bacillati</taxon>
        <taxon>Actinomycetota</taxon>
        <taxon>Actinomycetes</taxon>
        <taxon>Propionibacteriales</taxon>
        <taxon>Nocardioidaceae</taxon>
        <taxon>Nocardioides</taxon>
    </lineage>
</organism>
<reference evidence="3" key="1">
    <citation type="journal article" date="2019" name="Int. J. Syst. Evol. Microbiol.">
        <title>The Global Catalogue of Microorganisms (GCM) 10K type strain sequencing project: providing services to taxonomists for standard genome sequencing and annotation.</title>
        <authorList>
            <consortium name="The Broad Institute Genomics Platform"/>
            <consortium name="The Broad Institute Genome Sequencing Center for Infectious Disease"/>
            <person name="Wu L."/>
            <person name="Ma J."/>
        </authorList>
    </citation>
    <scope>NUCLEOTIDE SEQUENCE [LARGE SCALE GENOMIC DNA]</scope>
    <source>
        <strain evidence="3">CGMCC 1.12477</strain>
    </source>
</reference>